<protein>
    <submittedName>
        <fullName evidence="1">Tetratricopeptide repeat protein</fullName>
    </submittedName>
</protein>
<organism evidence="1 2">
    <name type="scientific">Candidatus Geothrix skivensis</name>
    <dbReference type="NCBI Taxonomy" id="2954439"/>
    <lineage>
        <taxon>Bacteria</taxon>
        <taxon>Pseudomonadati</taxon>
        <taxon>Acidobacteriota</taxon>
        <taxon>Holophagae</taxon>
        <taxon>Holophagales</taxon>
        <taxon>Holophagaceae</taxon>
        <taxon>Geothrix</taxon>
    </lineage>
</organism>
<dbReference type="Proteomes" id="UP000886657">
    <property type="component" value="Unassembled WGS sequence"/>
</dbReference>
<proteinExistence type="predicted"/>
<dbReference type="EMBL" id="JADKIO010000012">
    <property type="protein sequence ID" value="MBK9797805.1"/>
    <property type="molecule type" value="Genomic_DNA"/>
</dbReference>
<evidence type="ECO:0000313" key="2">
    <source>
        <dbReference type="Proteomes" id="UP000886657"/>
    </source>
</evidence>
<dbReference type="SUPFAM" id="SSF48452">
    <property type="entry name" value="TPR-like"/>
    <property type="match status" value="1"/>
</dbReference>
<dbReference type="InterPro" id="IPR019734">
    <property type="entry name" value="TPR_rpt"/>
</dbReference>
<accession>A0A9D7SJG6</accession>
<gene>
    <name evidence="1" type="ORF">IPP58_15255</name>
</gene>
<evidence type="ECO:0000313" key="1">
    <source>
        <dbReference type="EMBL" id="MBK9797805.1"/>
    </source>
</evidence>
<dbReference type="AlphaFoldDB" id="A0A9D7SJG6"/>
<reference evidence="1" key="1">
    <citation type="submission" date="2020-10" db="EMBL/GenBank/DDBJ databases">
        <title>Connecting structure to function with the recovery of over 1000 high-quality activated sludge metagenome-assembled genomes encoding full-length rRNA genes using long-read sequencing.</title>
        <authorList>
            <person name="Singleton C.M."/>
            <person name="Petriglieri F."/>
            <person name="Kristensen J.M."/>
            <person name="Kirkegaard R.H."/>
            <person name="Michaelsen T.Y."/>
            <person name="Andersen M.H."/>
            <person name="Karst S.M."/>
            <person name="Dueholm M.S."/>
            <person name="Nielsen P.H."/>
            <person name="Albertsen M."/>
        </authorList>
    </citation>
    <scope>NUCLEOTIDE SEQUENCE</scope>
    <source>
        <strain evidence="1">Skiv_18-Q3-R9-52_MAXAC.067</strain>
    </source>
</reference>
<sequence>MILLAMPCLQEPQPTPDAGALLDQARDLRAQKKWAEAVTVYSRMLGIWKDHQMALFERAQTLSWMKRFEEAIRDFQRHREVYPERAADSEPALAKVTAWAKRFQEAVGILAPYVARGDRSATLDTATFLSWDGQLAKSLALSEAWLKAHPGDRDFLVLRGRVLGWKGEHARARSAYQEVLAKAPGDREAMLGLAQLDLWAGDPEGAAGRVAALPSEEAKGAEAQLMLSQIDQRLGRLRQSRARALAQGINPEVQEDVQSRLRDLAEAQGPWVELSQTRTDSNEGLRTENRHLEATLPFFDGSVRLGGTFNHLEQGGQPERRPQEWTLGLLHPLGPRLSASAQVGRVDDVGGSAASAHALSLGYRLAPGLNLSLYQAYQPNLATPRATEFRTATRTWGLGGSWVFNHTLDHLNLSVERAFLSAGAAKTGLQAAGGHRFPFEHGEWRAGLAARLFDQDQSLNLGFFNPQRYRYYGATAGVSLRREERWECTLDAWGGSQAVNQAASQFSWGYTLAGTWSFPRTPLSLFAAWSQSVAGLPVAATDDPSSYRDHTLRLGLRLRGNRWMW</sequence>
<dbReference type="Gene3D" id="1.25.40.10">
    <property type="entry name" value="Tetratricopeptide repeat domain"/>
    <property type="match status" value="2"/>
</dbReference>
<dbReference type="SMART" id="SM00028">
    <property type="entry name" value="TPR"/>
    <property type="match status" value="3"/>
</dbReference>
<comment type="caution">
    <text evidence="1">The sequence shown here is derived from an EMBL/GenBank/DDBJ whole genome shotgun (WGS) entry which is preliminary data.</text>
</comment>
<dbReference type="Pfam" id="PF14559">
    <property type="entry name" value="TPR_19"/>
    <property type="match status" value="1"/>
</dbReference>
<name>A0A9D7SJG6_9BACT</name>
<dbReference type="InterPro" id="IPR011990">
    <property type="entry name" value="TPR-like_helical_dom_sf"/>
</dbReference>